<sequence length="171" mass="19120">MLSEVSNLYFVFVFCFLFLEMRTLVTEGGSATILRLSSAIRPTAHLLPSGFAYELNAALKIRLQHPAHSELREPPCTRDAKVTTCWPSRSSVTTPRAFRKRRGRGTGSDDTYRSVNRKPGILALICCWSTIAALPVSFIYFYCMSSPGGNLHVTQSAARKQSRVIFRLNKS</sequence>
<evidence type="ECO:0000313" key="2">
    <source>
        <dbReference type="EMBL" id="KAI0296066.1"/>
    </source>
</evidence>
<feature type="transmembrane region" description="Helical" evidence="1">
    <location>
        <begin position="6"/>
        <end position="25"/>
    </location>
</feature>
<protein>
    <submittedName>
        <fullName evidence="2">Uncharacterized protein</fullName>
    </submittedName>
</protein>
<name>A0AAD4QIL8_9AGAM</name>
<dbReference type="AlphaFoldDB" id="A0AAD4QIL8"/>
<reference evidence="2" key="1">
    <citation type="journal article" date="2022" name="New Phytol.">
        <title>Evolutionary transition to the ectomycorrhizal habit in the genomes of a hyperdiverse lineage of mushroom-forming fungi.</title>
        <authorList>
            <person name="Looney B."/>
            <person name="Miyauchi S."/>
            <person name="Morin E."/>
            <person name="Drula E."/>
            <person name="Courty P.E."/>
            <person name="Kohler A."/>
            <person name="Kuo A."/>
            <person name="LaButti K."/>
            <person name="Pangilinan J."/>
            <person name="Lipzen A."/>
            <person name="Riley R."/>
            <person name="Andreopoulos W."/>
            <person name="He G."/>
            <person name="Johnson J."/>
            <person name="Nolan M."/>
            <person name="Tritt A."/>
            <person name="Barry K.W."/>
            <person name="Grigoriev I.V."/>
            <person name="Nagy L.G."/>
            <person name="Hibbett D."/>
            <person name="Henrissat B."/>
            <person name="Matheny P.B."/>
            <person name="Labbe J."/>
            <person name="Martin F.M."/>
        </authorList>
    </citation>
    <scope>NUCLEOTIDE SEQUENCE</scope>
    <source>
        <strain evidence="2">BPL690</strain>
    </source>
</reference>
<dbReference type="EMBL" id="WTXG01000052">
    <property type="protein sequence ID" value="KAI0296066.1"/>
    <property type="molecule type" value="Genomic_DNA"/>
</dbReference>
<organism evidence="2 3">
    <name type="scientific">Multifurca ochricompacta</name>
    <dbReference type="NCBI Taxonomy" id="376703"/>
    <lineage>
        <taxon>Eukaryota</taxon>
        <taxon>Fungi</taxon>
        <taxon>Dikarya</taxon>
        <taxon>Basidiomycota</taxon>
        <taxon>Agaricomycotina</taxon>
        <taxon>Agaricomycetes</taxon>
        <taxon>Russulales</taxon>
        <taxon>Russulaceae</taxon>
        <taxon>Multifurca</taxon>
    </lineage>
</organism>
<feature type="transmembrane region" description="Helical" evidence="1">
    <location>
        <begin position="121"/>
        <end position="142"/>
    </location>
</feature>
<evidence type="ECO:0000313" key="3">
    <source>
        <dbReference type="Proteomes" id="UP001203297"/>
    </source>
</evidence>
<keyword evidence="1" id="KW-1133">Transmembrane helix</keyword>
<keyword evidence="1" id="KW-0472">Membrane</keyword>
<dbReference type="Proteomes" id="UP001203297">
    <property type="component" value="Unassembled WGS sequence"/>
</dbReference>
<accession>A0AAD4QIL8</accession>
<comment type="caution">
    <text evidence="2">The sequence shown here is derived from an EMBL/GenBank/DDBJ whole genome shotgun (WGS) entry which is preliminary data.</text>
</comment>
<proteinExistence type="predicted"/>
<keyword evidence="1" id="KW-0812">Transmembrane</keyword>
<evidence type="ECO:0000256" key="1">
    <source>
        <dbReference type="SAM" id="Phobius"/>
    </source>
</evidence>
<keyword evidence="3" id="KW-1185">Reference proteome</keyword>
<gene>
    <name evidence="2" type="ORF">B0F90DRAFT_1747691</name>
</gene>